<feature type="domain" description="Rubrerythrin diiron-binding" evidence="1">
    <location>
        <begin position="7"/>
        <end position="54"/>
    </location>
</feature>
<dbReference type="PANTHER" id="PTHR33531">
    <property type="entry name" value="RUBRERYTHRIN SUBFAMILY"/>
    <property type="match status" value="1"/>
</dbReference>
<sequence length="139" mass="16001">MQLTVSDILDVAIKSEESSCKFYKDMAAKAQNPVTEKVLLKLAQDEQDHLNYLLWLKSGEPINEQVYFDGFEEAGELYPEMSPGEVLQVAMQREGAAAKMYRQMADIFKKHPDKQFIFERMAREEDTHSAAIAKMMEQF</sequence>
<reference evidence="2" key="1">
    <citation type="submission" date="2011-05" db="EMBL/GenBank/DDBJ databases">
        <title>Complete sequence of Desulfotomaculum carboxydivorans CO-1-SRB.</title>
        <authorList>
            <consortium name="US DOE Joint Genome Institute"/>
            <person name="Lucas S."/>
            <person name="Han J."/>
            <person name="Lapidus A."/>
            <person name="Cheng J.-F."/>
            <person name="Goodwin L."/>
            <person name="Pitluck S."/>
            <person name="Peters L."/>
            <person name="Mikhailova N."/>
            <person name="Lu M."/>
            <person name="Han C."/>
            <person name="Tapia R."/>
            <person name="Land M."/>
            <person name="Hauser L."/>
            <person name="Kyrpides N."/>
            <person name="Ivanova N."/>
            <person name="Pagani I."/>
            <person name="Stams A."/>
            <person name="Plugge C."/>
            <person name="Muyzer G."/>
            <person name="Kuever J."/>
            <person name="Parshina S."/>
            <person name="Ivanova A."/>
            <person name="Nazina T."/>
            <person name="Woyke T."/>
        </authorList>
    </citation>
    <scope>NUCLEOTIDE SEQUENCE [LARGE SCALE GENOMIC DNA]</scope>
    <source>
        <strain evidence="2">CO-1-SRB</strain>
    </source>
</reference>
<dbReference type="KEGG" id="dca:Desca_0093"/>
<protein>
    <submittedName>
        <fullName evidence="2">Rubrerythrin</fullName>
    </submittedName>
</protein>
<dbReference type="Gene3D" id="1.20.1260.10">
    <property type="match status" value="1"/>
</dbReference>
<dbReference type="CDD" id="cd01045">
    <property type="entry name" value="Ferritin_like_AB"/>
    <property type="match status" value="1"/>
</dbReference>
<dbReference type="PANTHER" id="PTHR33531:SF7">
    <property type="entry name" value="HYPOTHETICAL MEMBRANE PROTEIN, CONSERVED"/>
    <property type="match status" value="1"/>
</dbReference>
<proteinExistence type="predicted"/>
<dbReference type="RefSeq" id="WP_013809417.1">
    <property type="nucleotide sequence ID" value="NC_015565.1"/>
</dbReference>
<evidence type="ECO:0000313" key="2">
    <source>
        <dbReference type="EMBL" id="AEF92998.1"/>
    </source>
</evidence>
<gene>
    <name evidence="2" type="ordered locus">Desca_0093</name>
</gene>
<organism evidence="2 3">
    <name type="scientific">Desulfotomaculum nigrificans (strain DSM 14880 / VKM B-2319 / CO-1-SRB)</name>
    <name type="common">Desulfotomaculum carboxydivorans</name>
    <dbReference type="NCBI Taxonomy" id="868595"/>
    <lineage>
        <taxon>Bacteria</taxon>
        <taxon>Bacillati</taxon>
        <taxon>Bacillota</taxon>
        <taxon>Clostridia</taxon>
        <taxon>Eubacteriales</taxon>
        <taxon>Desulfotomaculaceae</taxon>
        <taxon>Desulfotomaculum</taxon>
    </lineage>
</organism>
<dbReference type="InterPro" id="IPR003251">
    <property type="entry name" value="Rr_diiron-bd_dom"/>
</dbReference>
<dbReference type="Gene3D" id="1.20.5.420">
    <property type="entry name" value="Immunoglobulin FC, subunit C"/>
    <property type="match status" value="1"/>
</dbReference>
<dbReference type="HOGENOM" id="CLU_1841916_0_0_9"/>
<feature type="domain" description="Rubrerythrin diiron-binding" evidence="1">
    <location>
        <begin position="85"/>
        <end position="139"/>
    </location>
</feature>
<dbReference type="EMBL" id="CP002736">
    <property type="protein sequence ID" value="AEF92998.1"/>
    <property type="molecule type" value="Genomic_DNA"/>
</dbReference>
<dbReference type="Pfam" id="PF02915">
    <property type="entry name" value="Rubrerythrin"/>
    <property type="match status" value="2"/>
</dbReference>
<dbReference type="Proteomes" id="UP000009226">
    <property type="component" value="Chromosome"/>
</dbReference>
<dbReference type="InterPro" id="IPR012347">
    <property type="entry name" value="Ferritin-like"/>
</dbReference>
<evidence type="ECO:0000259" key="1">
    <source>
        <dbReference type="Pfam" id="PF02915"/>
    </source>
</evidence>
<name>F6B4H5_DESCC</name>
<keyword evidence="3" id="KW-1185">Reference proteome</keyword>
<dbReference type="GO" id="GO:0046872">
    <property type="term" value="F:metal ion binding"/>
    <property type="evidence" value="ECO:0007669"/>
    <property type="project" value="InterPro"/>
</dbReference>
<dbReference type="InterPro" id="IPR009078">
    <property type="entry name" value="Ferritin-like_SF"/>
</dbReference>
<dbReference type="STRING" id="868595.Desca_0093"/>
<dbReference type="SUPFAM" id="SSF47240">
    <property type="entry name" value="Ferritin-like"/>
    <property type="match status" value="1"/>
</dbReference>
<dbReference type="AlphaFoldDB" id="F6B4H5"/>
<accession>F6B4H5</accession>
<evidence type="ECO:0000313" key="3">
    <source>
        <dbReference type="Proteomes" id="UP000009226"/>
    </source>
</evidence>
<dbReference type="GO" id="GO:0016491">
    <property type="term" value="F:oxidoreductase activity"/>
    <property type="evidence" value="ECO:0007669"/>
    <property type="project" value="InterPro"/>
</dbReference>